<feature type="chain" id="PRO_5046363503" evidence="2">
    <location>
        <begin position="20"/>
        <end position="2121"/>
    </location>
</feature>
<feature type="signal peptide" evidence="2">
    <location>
        <begin position="1"/>
        <end position="19"/>
    </location>
</feature>
<dbReference type="InterPro" id="IPR056600">
    <property type="entry name" value="GBD_T9SS_assoc"/>
</dbReference>
<dbReference type="NCBIfam" id="NF038128">
    <property type="entry name" value="choice_anch_J"/>
    <property type="match status" value="1"/>
</dbReference>
<protein>
    <submittedName>
        <fullName evidence="4">Choice-of-anchor L domain-containing protein</fullName>
    </submittedName>
</protein>
<dbReference type="InterPro" id="IPR036116">
    <property type="entry name" value="FN3_sf"/>
</dbReference>
<name>A0ABW8YCZ8_9FLAO</name>
<dbReference type="Pfam" id="PF00041">
    <property type="entry name" value="fn3"/>
    <property type="match status" value="1"/>
</dbReference>
<dbReference type="Gene3D" id="2.60.120.380">
    <property type="match status" value="1"/>
</dbReference>
<gene>
    <name evidence="4" type="ORF">ABS768_11315</name>
</gene>
<evidence type="ECO:0000259" key="3">
    <source>
        <dbReference type="PROSITE" id="PS50853"/>
    </source>
</evidence>
<dbReference type="PROSITE" id="PS50853">
    <property type="entry name" value="FN3"/>
    <property type="match status" value="1"/>
</dbReference>
<dbReference type="Pfam" id="PF23759">
    <property type="entry name" value="GBD_T9SS_assoc"/>
    <property type="match status" value="8"/>
</dbReference>
<dbReference type="SUPFAM" id="SSF49265">
    <property type="entry name" value="Fibronectin type III"/>
    <property type="match status" value="3"/>
</dbReference>
<sequence>MKKITLLFFMALLSLCGYSQDGLPLEGFEGTFAPTGWTIHDNGIGTVQTWKQSQFGNTFQPPYEGDYAAFLDRENVSNDGDPAKDWLVTPQFTMPSNGQLRFYCALTLGGNQGGMYRIIIAPAGADLDDLDAYTVVQSWTEPGINPSQTEYVEVVVDLPGTAGEDYFVGFLMEGDSADRWLVDNVSIIEQCLPPTGLTVTGVTGTTADLSWTGGAAQYEVEVVEFVGAPDGTPDYLVDGNSTTIDGLNPTTAYKYYVRAACGDGNYSEWVGPYNFSTAPGNDACADAVALTVNPTNICAVSTPGSINGATASAEGNTCFGTDDDDVWFSFVATNTTHLVNLNNITNGTTDLYHVVYEGNDCSSLTQLYCSDPNNSIATGLTVGNTYYVRVYSWTSLANQTSNFDICIGTPPPPPANDECADATAVPVNPDLDCAQFVTGTVYSATASAEGSTCSGTEDDDVWFSFVATSTSHTINLNNITGGTTALDHVVYSGSCGSLTELYCSNPNNSVAGGLTIGDTYYVRVYSTASTPQTSAFDVCIGTPPPPPANDDCANAFDVTVNPDLNCTSFTSGTIAWATPSIDANSCGGTDDDDVWFSFVATSETHTINLNNITGSTTDLYHAVYSGTCGSLTNLVCSDPNNSLVGGLTIGDTYYVRVYTWTSAPAQTSAFDVCIGTPPPPPANDECADAEVVLTNPDLDCGNFASGTIAWATGSLEDNTCFGVDDDDVWYQFEATSEIHQISLTNVVGSTTFMYHTLYEGTDCGTMTQLYCSTNNTSIAGGLTIGQTYYVRIYTSTSLSGQTTTFDFCVGTPPPPPANDDCADAQQVLTNPDLECGNTVSGTIAWATESGEPNSCFGTDDDDVWYQFVATNDVHTIDLTNVVGSTTFLYHVLYEGTSCGSMTQLYCATTNNSLAAGLTVGNTYYIRVYSSTSVAPQTTTFDLCIGTPPPPPANDECAEAIPVPVNPTQVCEQVVPGSLSWTTPSAEPNTCFGTDDDDAWFEFVATNDTHLIKILDIEGSTTFLYHAVYEGDECGALTQVYCGTSNSTTVTGLTPGTTYKIRIYTYTSTSGQLVDFNLCVGTPPPPPVNDECADATVVPVNPTQECVEVVPGIVFSATASAEENTCGGYDDDDVWFEFVATNDTHVITLQNITNGTTDLYHVLYEGDECGTLTQLYCSDPNQSFATGLTIGNTYKIRVYSWPSAAQTSEFEVCVATPPPPPANDECADAIVVPVNNSSECVEFESGTIYSATASAEDNTCGGTADDDVWFEFTATSTIHFITLSNIQGSTTLLYHVLYEGDECGTLTQVYCSTSTQSLAENLSPGTTYKVRVYSSTSTPNQTSTFDICVGTPAGSIAVEEDSFTVEQLVENVLISSECALVSNITSQTGTDFGQANGISYFSQNNSSFPFADGVILATGSVQEAPGPYPNNNTGTQSNVWVGDADLSAIIAEGGNTGTLNNASILEFDFTPLTNQITFDFMFASQEYGTFQCSFSDAFAFILTDLDNPDPETNTTNLAVIPGTTIPVSVVNIRDGQYNAGCDSQNPEYFGSYNQDNPYGSAIGYRGQTVVMTAAGPVVPGGNYHIKLVIADYNDSIYNSAVFLAGGSFDIGGLDLGVDLTVPGGNAICDQQETTIETGLDPDLYDFAWSVTDDEGVTTQLDETGPNLVVNQTGDYAVVVNYEGTDCILEGTKRVEFYLPVAETVGAPIDLIACDASGFATFDFTSNTDLIVAGIIEGYDVADFEISYHESEADAESGDNPIGPVYDNTVAGAQPIYIRVVYLPTGCVGILNFNLIIQDLTPDFDMGGDFNICEGTTDATIDILAINFDPASPDVTYTWTFNDAPLAETGSSITVTGEGSYEVTINNSGCEATQSVYVTVTPVPVADVIENVTECDAYVLPALSANNNYYTGPDGTGDMLLEGDQITTSQVIYIYAESATAPTNCTDETSFEVSIVPTPIISVNQGCEGGIYMLEVALDENYTEDTVNIDWTDAGGATIGTGLTATATEVGVYTVTVTPVGGDICSSSFELTVDNVACMIPKGISPNGDTMNDNFDLTGFGVVKIGIFNRYGKEVYSQGTYTNEWYGQDKKGNELPTGTYYYSIELENGDSKTGWVYINREEN</sequence>
<dbReference type="NCBIfam" id="TIGR04131">
    <property type="entry name" value="Bac_Flav_CTERM"/>
    <property type="match status" value="1"/>
</dbReference>
<evidence type="ECO:0000313" key="4">
    <source>
        <dbReference type="EMBL" id="MFL9838091.1"/>
    </source>
</evidence>
<dbReference type="Pfam" id="PF13585">
    <property type="entry name" value="CHU_C"/>
    <property type="match status" value="1"/>
</dbReference>
<dbReference type="InterPro" id="IPR050991">
    <property type="entry name" value="ECM_Regulatory_Proteins"/>
</dbReference>
<keyword evidence="5" id="KW-1185">Reference proteome</keyword>
<keyword evidence="2" id="KW-0732">Signal</keyword>
<proteinExistence type="predicted"/>
<dbReference type="Gene3D" id="2.60.120.200">
    <property type="match status" value="1"/>
</dbReference>
<evidence type="ECO:0000256" key="2">
    <source>
        <dbReference type="SAM" id="SignalP"/>
    </source>
</evidence>
<dbReference type="EMBL" id="JBELQB010000008">
    <property type="protein sequence ID" value="MFL9838091.1"/>
    <property type="molecule type" value="Genomic_DNA"/>
</dbReference>
<dbReference type="NCBIfam" id="NF038133">
    <property type="entry name" value="choice_anch_L"/>
    <property type="match status" value="1"/>
</dbReference>
<keyword evidence="1" id="KW-0677">Repeat</keyword>
<dbReference type="InterPro" id="IPR013783">
    <property type="entry name" value="Ig-like_fold"/>
</dbReference>
<accession>A0ABW8YCZ8</accession>
<dbReference type="InterPro" id="IPR026341">
    <property type="entry name" value="T9SS_type_B"/>
</dbReference>
<dbReference type="InterPro" id="IPR003961">
    <property type="entry name" value="FN3_dom"/>
</dbReference>
<evidence type="ECO:0000313" key="5">
    <source>
        <dbReference type="Proteomes" id="UP001629059"/>
    </source>
</evidence>
<dbReference type="Gene3D" id="2.60.40.10">
    <property type="entry name" value="Immunoglobulins"/>
    <property type="match status" value="2"/>
</dbReference>
<evidence type="ECO:0000256" key="1">
    <source>
        <dbReference type="ARBA" id="ARBA00022737"/>
    </source>
</evidence>
<feature type="domain" description="Fibronectin type-III" evidence="3">
    <location>
        <begin position="193"/>
        <end position="280"/>
    </location>
</feature>
<dbReference type="PANTHER" id="PTHR46708">
    <property type="entry name" value="TENASCIN"/>
    <property type="match status" value="1"/>
</dbReference>
<dbReference type="InterPro" id="IPR049804">
    <property type="entry name" value="Choice_anch_L"/>
</dbReference>
<comment type="caution">
    <text evidence="4">The sequence shown here is derived from an EMBL/GenBank/DDBJ whole genome shotgun (WGS) entry which is preliminary data.</text>
</comment>
<dbReference type="SMART" id="SM00060">
    <property type="entry name" value="FN3"/>
    <property type="match status" value="3"/>
</dbReference>
<organism evidence="4 5">
    <name type="scientific">Flavobacterium rhizophilum</name>
    <dbReference type="NCBI Taxonomy" id="3163296"/>
    <lineage>
        <taxon>Bacteria</taxon>
        <taxon>Pseudomonadati</taxon>
        <taxon>Bacteroidota</taxon>
        <taxon>Flavobacteriia</taxon>
        <taxon>Flavobacteriales</taxon>
        <taxon>Flavobacteriaceae</taxon>
        <taxon>Flavobacterium</taxon>
    </lineage>
</organism>
<dbReference type="Proteomes" id="UP001629059">
    <property type="component" value="Unassembled WGS sequence"/>
</dbReference>
<dbReference type="RefSeq" id="WP_408075073.1">
    <property type="nucleotide sequence ID" value="NZ_JBELQB010000008.1"/>
</dbReference>
<dbReference type="PANTHER" id="PTHR46708:SF2">
    <property type="entry name" value="FIBRONECTIN TYPE-III DOMAIN-CONTAINING PROTEIN"/>
    <property type="match status" value="1"/>
</dbReference>
<reference evidence="4 5" key="1">
    <citation type="submission" date="2024-06" db="EMBL/GenBank/DDBJ databases">
        <authorList>
            <person name="Kaempfer P."/>
            <person name="Viver T."/>
        </authorList>
    </citation>
    <scope>NUCLEOTIDE SEQUENCE [LARGE SCALE GENOMIC DNA]</scope>
    <source>
        <strain evidence="4 5">ST-75</strain>
    </source>
</reference>